<dbReference type="GO" id="GO:0016020">
    <property type="term" value="C:membrane"/>
    <property type="evidence" value="ECO:0007669"/>
    <property type="project" value="InterPro"/>
</dbReference>
<dbReference type="GO" id="GO:0022857">
    <property type="term" value="F:transmembrane transporter activity"/>
    <property type="evidence" value="ECO:0007669"/>
    <property type="project" value="InterPro"/>
</dbReference>
<name>W1S037_9GAMM</name>
<dbReference type="PANTHER" id="PTHR30097">
    <property type="entry name" value="CATION EFFLUX SYSTEM PROTEIN CUSB"/>
    <property type="match status" value="1"/>
</dbReference>
<dbReference type="Proteomes" id="UP000018857">
    <property type="component" value="Unassembled WGS sequence"/>
</dbReference>
<dbReference type="GO" id="GO:0030288">
    <property type="term" value="C:outer membrane-bounded periplasmic space"/>
    <property type="evidence" value="ECO:0007669"/>
    <property type="project" value="TreeGrafter"/>
</dbReference>
<dbReference type="InterPro" id="IPR042230">
    <property type="entry name" value="CusF_sf"/>
</dbReference>
<evidence type="ECO:0000259" key="7">
    <source>
        <dbReference type="Pfam" id="PF25954"/>
    </source>
</evidence>
<dbReference type="FunFam" id="2.40.30.170:FF:000010">
    <property type="entry name" value="Efflux RND transporter periplasmic adaptor subunit"/>
    <property type="match status" value="1"/>
</dbReference>
<gene>
    <name evidence="8" type="ORF">D104_09105</name>
</gene>
<feature type="domain" description="Heavy metal binding" evidence="4">
    <location>
        <begin position="58"/>
        <end position="83"/>
    </location>
</feature>
<organism evidence="8 9">
    <name type="scientific">Marinomonas profundimaris</name>
    <dbReference type="NCBI Taxonomy" id="1208321"/>
    <lineage>
        <taxon>Bacteria</taxon>
        <taxon>Pseudomonadati</taxon>
        <taxon>Pseudomonadota</taxon>
        <taxon>Gammaproteobacteria</taxon>
        <taxon>Oceanospirillales</taxon>
        <taxon>Oceanospirillaceae</taxon>
        <taxon>Marinomonas</taxon>
    </lineage>
</organism>
<feature type="compositionally biased region" description="Acidic residues" evidence="3">
    <location>
        <begin position="440"/>
        <end position="449"/>
    </location>
</feature>
<dbReference type="InterPro" id="IPR051909">
    <property type="entry name" value="MFP_Cation_Efflux"/>
</dbReference>
<feature type="domain" description="CusB-like three alpha-helical bundle" evidence="5">
    <location>
        <begin position="175"/>
        <end position="221"/>
    </location>
</feature>
<dbReference type="InterPro" id="IPR006143">
    <property type="entry name" value="RND_pump_MFP"/>
</dbReference>
<dbReference type="InterPro" id="IPR058792">
    <property type="entry name" value="Beta-barrel_RND_2"/>
</dbReference>
<evidence type="ECO:0000259" key="5">
    <source>
        <dbReference type="Pfam" id="PF25869"/>
    </source>
</evidence>
<dbReference type="Pfam" id="PF25919">
    <property type="entry name" value="BSH_CusB"/>
    <property type="match status" value="1"/>
</dbReference>
<feature type="compositionally biased region" description="Low complexity" evidence="3">
    <location>
        <begin position="425"/>
        <end position="435"/>
    </location>
</feature>
<evidence type="ECO:0000256" key="2">
    <source>
        <dbReference type="ARBA" id="ARBA00022448"/>
    </source>
</evidence>
<feature type="domain" description="CusB-like barrel-sandwich hybrid" evidence="6">
    <location>
        <begin position="139"/>
        <end position="255"/>
    </location>
</feature>
<dbReference type="RefSeq" id="WP_024023957.1">
    <property type="nucleotide sequence ID" value="NZ_AYOZ01000013.1"/>
</dbReference>
<dbReference type="Pfam" id="PF25869">
    <property type="entry name" value="3HB_CusB"/>
    <property type="match status" value="1"/>
</dbReference>
<dbReference type="InterPro" id="IPR021647">
    <property type="entry name" value="CusF_Ec"/>
</dbReference>
<dbReference type="Gene3D" id="2.40.50.320">
    <property type="entry name" value="Copper binding periplasmic protein CusF"/>
    <property type="match status" value="1"/>
</dbReference>
<dbReference type="OrthoDB" id="9806939at2"/>
<dbReference type="GO" id="GO:0060003">
    <property type="term" value="P:copper ion export"/>
    <property type="evidence" value="ECO:0007669"/>
    <property type="project" value="TreeGrafter"/>
</dbReference>
<dbReference type="InterPro" id="IPR058791">
    <property type="entry name" value="3HB_CusB"/>
</dbReference>
<dbReference type="NCBIfam" id="TIGR01730">
    <property type="entry name" value="RND_mfp"/>
    <property type="match status" value="1"/>
</dbReference>
<dbReference type="PANTHER" id="PTHR30097:SF15">
    <property type="entry name" value="CATION EFFLUX SYSTEM PROTEIN CUSB"/>
    <property type="match status" value="1"/>
</dbReference>
<accession>W1S037</accession>
<dbReference type="eggNOG" id="COG5569">
    <property type="taxonomic scope" value="Bacteria"/>
</dbReference>
<reference evidence="8 9" key="1">
    <citation type="journal article" date="2014" name="Genome Announc.">
        <title>Draft Genome Sequence of Marinomonas sp. Strain D104, a Polycyclic Aromatic Hydrocarbon-Degrading Bacterium from the Deep-Sea Sediment of the Arctic Ocean.</title>
        <authorList>
            <person name="Dong C."/>
            <person name="Bai X."/>
            <person name="Lai Q."/>
            <person name="Xie Y."/>
            <person name="Chen X."/>
            <person name="Shao Z."/>
        </authorList>
    </citation>
    <scope>NUCLEOTIDE SEQUENCE [LARGE SCALE GENOMIC DNA]</scope>
    <source>
        <strain evidence="8 9">D104</strain>
    </source>
</reference>
<dbReference type="Pfam" id="PF11604">
    <property type="entry name" value="CusF_Ec"/>
    <property type="match status" value="1"/>
</dbReference>
<dbReference type="EMBL" id="AYOZ01000013">
    <property type="protein sequence ID" value="ETI60463.1"/>
    <property type="molecule type" value="Genomic_DNA"/>
</dbReference>
<protein>
    <submittedName>
        <fullName evidence="8">Hemolysin D</fullName>
    </submittedName>
</protein>
<dbReference type="Pfam" id="PF25954">
    <property type="entry name" value="Beta-barrel_RND_2"/>
    <property type="match status" value="1"/>
</dbReference>
<comment type="caution">
    <text evidence="8">The sequence shown here is derived from an EMBL/GenBank/DDBJ whole genome shotgun (WGS) entry which is preliminary data.</text>
</comment>
<evidence type="ECO:0000259" key="4">
    <source>
        <dbReference type="Pfam" id="PF19335"/>
    </source>
</evidence>
<evidence type="ECO:0000313" key="8">
    <source>
        <dbReference type="EMBL" id="ETI60463.1"/>
    </source>
</evidence>
<dbReference type="SUPFAM" id="SSF111369">
    <property type="entry name" value="HlyD-like secretion proteins"/>
    <property type="match status" value="1"/>
</dbReference>
<evidence type="ECO:0000313" key="9">
    <source>
        <dbReference type="Proteomes" id="UP000018857"/>
    </source>
</evidence>
<dbReference type="STRING" id="1208321.D104_09105"/>
<feature type="domain" description="CusB-like beta-barrel" evidence="7">
    <location>
        <begin position="259"/>
        <end position="335"/>
    </location>
</feature>
<dbReference type="AlphaFoldDB" id="W1S037"/>
<dbReference type="GO" id="GO:0015679">
    <property type="term" value="P:plasma membrane copper ion transport"/>
    <property type="evidence" value="ECO:0007669"/>
    <property type="project" value="TreeGrafter"/>
</dbReference>
<sequence>MKVIGYIGVFVLGGVLSATSYHFGLQAFNVMNDDMNSEMSSDMNAGSSNAKGEKTPLYWVAPMDPNYRRDKPGQSPMGMDLIPFYGAAQGSDNAGVGTVSISPEVVNNLGVRTGKVFEGMLKPDIRTVGYLAYNEDKIVHIHPRVEGWIEKSFIKSNGDSVEKGQPLFDLYSPTLVNAQEEFVFALARKDKRMINAGEERLKALQVPSDFIQTLRAKRKVSQTVRFFAPQSGVIDNLGIQDGFYIKPGTTLMSIADLSEVWLDAEVFERQAHRVAVGQTVDAVMDFLPGKTFTSNVDFIYPTLNAKNRTLRVRIRLDNSEQLLKPDMFAHVRIETTEPGQKRLIPKEALIRGGEQNRVVLALGEGRYKSIAVETGAFGDDYVEILDGLVLGDEVVTSAQFLLDSESSKSSDFKRMNVDSHQTPMSTSALSTSALSVSDMSDNDMSEQAEPEPANNVWVAARINRLDATTRMVNVNHEAISDWHWPKMTMDFVLADWLELDELPIGKNIQLEITRESSVKFIVTDYFDADTE</sequence>
<dbReference type="Pfam" id="PF19335">
    <property type="entry name" value="HMBD"/>
    <property type="match status" value="1"/>
</dbReference>
<keyword evidence="2" id="KW-0813">Transport</keyword>
<dbReference type="Gene3D" id="2.40.420.20">
    <property type="match status" value="1"/>
</dbReference>
<dbReference type="PATRIC" id="fig|1208321.3.peg.1810"/>
<dbReference type="InterPro" id="IPR058790">
    <property type="entry name" value="BSH_CusB"/>
</dbReference>
<comment type="similarity">
    <text evidence="1">Belongs to the membrane fusion protein (MFP) (TC 8.A.1) family.</text>
</comment>
<evidence type="ECO:0000259" key="6">
    <source>
        <dbReference type="Pfam" id="PF25919"/>
    </source>
</evidence>
<dbReference type="GO" id="GO:0046914">
    <property type="term" value="F:transition metal ion binding"/>
    <property type="evidence" value="ECO:0007669"/>
    <property type="project" value="TreeGrafter"/>
</dbReference>
<proteinExistence type="inferred from homology"/>
<keyword evidence="9" id="KW-1185">Reference proteome</keyword>
<dbReference type="InterPro" id="IPR045800">
    <property type="entry name" value="HMBD"/>
</dbReference>
<dbReference type="eggNOG" id="COG0845">
    <property type="taxonomic scope" value="Bacteria"/>
</dbReference>
<feature type="region of interest" description="Disordered" evidence="3">
    <location>
        <begin position="411"/>
        <end position="452"/>
    </location>
</feature>
<evidence type="ECO:0000256" key="1">
    <source>
        <dbReference type="ARBA" id="ARBA00009477"/>
    </source>
</evidence>
<dbReference type="Gene3D" id="2.40.30.170">
    <property type="match status" value="1"/>
</dbReference>
<evidence type="ECO:0000256" key="3">
    <source>
        <dbReference type="SAM" id="MobiDB-lite"/>
    </source>
</evidence>
<dbReference type="Gene3D" id="2.40.50.100">
    <property type="match status" value="1"/>
</dbReference>